<evidence type="ECO:0000259" key="5">
    <source>
        <dbReference type="PROSITE" id="PS51123"/>
    </source>
</evidence>
<keyword evidence="4" id="KW-0732">Signal</keyword>
<dbReference type="PROSITE" id="PS51123">
    <property type="entry name" value="OMPA_2"/>
    <property type="match status" value="1"/>
</dbReference>
<dbReference type="Proteomes" id="UP000024836">
    <property type="component" value="Unassembled WGS sequence"/>
</dbReference>
<feature type="chain" id="PRO_5001567079" evidence="4">
    <location>
        <begin position="24"/>
        <end position="181"/>
    </location>
</feature>
<feature type="domain" description="OmpA-like" evidence="5">
    <location>
        <begin position="63"/>
        <end position="181"/>
    </location>
</feature>
<dbReference type="GO" id="GO:0009279">
    <property type="term" value="C:cell outer membrane"/>
    <property type="evidence" value="ECO:0007669"/>
    <property type="project" value="UniProtKB-SubCell"/>
</dbReference>
<dbReference type="PANTHER" id="PTHR30329">
    <property type="entry name" value="STATOR ELEMENT OF FLAGELLAR MOTOR COMPLEX"/>
    <property type="match status" value="1"/>
</dbReference>
<evidence type="ECO:0000256" key="3">
    <source>
        <dbReference type="PROSITE-ProRule" id="PRU00473"/>
    </source>
</evidence>
<dbReference type="PANTHER" id="PTHR30329:SF17">
    <property type="entry name" value="LIPOPROTEIN YFIB-RELATED"/>
    <property type="match status" value="1"/>
</dbReference>
<proteinExistence type="predicted"/>
<evidence type="ECO:0000256" key="1">
    <source>
        <dbReference type="ARBA" id="ARBA00004442"/>
    </source>
</evidence>
<keyword evidence="7" id="KW-1185">Reference proteome</keyword>
<dbReference type="eggNOG" id="COG2885">
    <property type="taxonomic scope" value="Bacteria"/>
</dbReference>
<protein>
    <submittedName>
        <fullName evidence="6">Kelch motif-containing protein</fullName>
    </submittedName>
</protein>
<feature type="signal peptide" evidence="4">
    <location>
        <begin position="1"/>
        <end position="23"/>
    </location>
</feature>
<dbReference type="InterPro" id="IPR050330">
    <property type="entry name" value="Bact_OuterMem_StrucFunc"/>
</dbReference>
<dbReference type="PRINTS" id="PR01021">
    <property type="entry name" value="OMPADOMAIN"/>
</dbReference>
<dbReference type="InterPro" id="IPR006664">
    <property type="entry name" value="OMP_bac"/>
</dbReference>
<gene>
    <name evidence="6" type="ORF">ATO10_07757</name>
</gene>
<evidence type="ECO:0000256" key="4">
    <source>
        <dbReference type="SAM" id="SignalP"/>
    </source>
</evidence>
<dbReference type="InterPro" id="IPR036737">
    <property type="entry name" value="OmpA-like_sf"/>
</dbReference>
<evidence type="ECO:0000313" key="7">
    <source>
        <dbReference type="Proteomes" id="UP000024836"/>
    </source>
</evidence>
<dbReference type="EMBL" id="AQQY01000004">
    <property type="protein sequence ID" value="KCV82268.1"/>
    <property type="molecule type" value="Genomic_DNA"/>
</dbReference>
<dbReference type="Pfam" id="PF00691">
    <property type="entry name" value="OmpA"/>
    <property type="match status" value="1"/>
</dbReference>
<organism evidence="6 7">
    <name type="scientific">Actibacterium atlanticum</name>
    <dbReference type="NCBI Taxonomy" id="1461693"/>
    <lineage>
        <taxon>Bacteria</taxon>
        <taxon>Pseudomonadati</taxon>
        <taxon>Pseudomonadota</taxon>
        <taxon>Alphaproteobacteria</taxon>
        <taxon>Rhodobacterales</taxon>
        <taxon>Roseobacteraceae</taxon>
        <taxon>Actibacterium</taxon>
    </lineage>
</organism>
<dbReference type="SUPFAM" id="SSF103088">
    <property type="entry name" value="OmpA-like"/>
    <property type="match status" value="1"/>
</dbReference>
<comment type="caution">
    <text evidence="6">The sequence shown here is derived from an EMBL/GenBank/DDBJ whole genome shotgun (WGS) entry which is preliminary data.</text>
</comment>
<dbReference type="AlphaFoldDB" id="A0A058ZL63"/>
<dbReference type="CDD" id="cd07185">
    <property type="entry name" value="OmpA_C-like"/>
    <property type="match status" value="1"/>
</dbReference>
<name>A0A058ZL63_9RHOB</name>
<dbReference type="RefSeq" id="WP_051598023.1">
    <property type="nucleotide sequence ID" value="NZ_AQQY01000004.1"/>
</dbReference>
<dbReference type="OrthoDB" id="7876359at2"/>
<keyword evidence="2 3" id="KW-0472">Membrane</keyword>
<reference evidence="6 7" key="1">
    <citation type="submission" date="2013-04" db="EMBL/GenBank/DDBJ databases">
        <title>Shimia sp. 22II-S11-Z10 Genome Sequencing.</title>
        <authorList>
            <person name="Lai Q."/>
            <person name="Li G."/>
            <person name="Shao Z."/>
        </authorList>
    </citation>
    <scope>NUCLEOTIDE SEQUENCE [LARGE SCALE GENOMIC DNA]</scope>
    <source>
        <strain evidence="7">22II-S11-Z10</strain>
    </source>
</reference>
<dbReference type="InterPro" id="IPR006665">
    <property type="entry name" value="OmpA-like"/>
</dbReference>
<accession>A0A058ZL63</accession>
<evidence type="ECO:0000313" key="6">
    <source>
        <dbReference type="EMBL" id="KCV82268.1"/>
    </source>
</evidence>
<dbReference type="STRING" id="1461693.ATO10_07757"/>
<dbReference type="Gene3D" id="3.30.1330.60">
    <property type="entry name" value="OmpA-like domain"/>
    <property type="match status" value="1"/>
</dbReference>
<comment type="subcellular location">
    <subcellularLocation>
        <location evidence="1">Cell outer membrane</location>
    </subcellularLocation>
</comment>
<sequence>MLMRLIATCTAFAMMLFAPGSHAATPQQTCIEVLSEFGLPTDGCAPAPSKTPTVKTLPPPPAAQLPGRITESHVFFPKGGANLDREAMVKLAKMIQILQAAPMSDACLRLVGHSDTSGSAEVNRDISQKRAQAVAEFLQRGLGNPARIQEIKAMGEDQPLENWPRTDRMNRRVAIWARKCP</sequence>
<evidence type="ECO:0000256" key="2">
    <source>
        <dbReference type="ARBA" id="ARBA00023136"/>
    </source>
</evidence>